<evidence type="ECO:0000313" key="13">
    <source>
        <dbReference type="EMBL" id="GEJ58449.1"/>
    </source>
</evidence>
<dbReference type="AlphaFoldDB" id="A0A7I9VQT3"/>
<dbReference type="GO" id="GO:0030170">
    <property type="term" value="F:pyridoxal phosphate binding"/>
    <property type="evidence" value="ECO:0007669"/>
    <property type="project" value="InterPro"/>
</dbReference>
<evidence type="ECO:0000256" key="9">
    <source>
        <dbReference type="ARBA" id="ARBA00049144"/>
    </source>
</evidence>
<evidence type="ECO:0000259" key="12">
    <source>
        <dbReference type="Pfam" id="PF00291"/>
    </source>
</evidence>
<dbReference type="NCBIfam" id="TIGR00260">
    <property type="entry name" value="thrC"/>
    <property type="match status" value="1"/>
</dbReference>
<proteinExistence type="inferred from homology"/>
<evidence type="ECO:0000256" key="6">
    <source>
        <dbReference type="ARBA" id="ARBA00022605"/>
    </source>
</evidence>
<comment type="caution">
    <text evidence="13">The sequence shown here is derived from an EMBL/GenBank/DDBJ whole genome shotgun (WGS) entry which is preliminary data.</text>
</comment>
<evidence type="ECO:0000256" key="5">
    <source>
        <dbReference type="ARBA" id="ARBA00018679"/>
    </source>
</evidence>
<comment type="similarity">
    <text evidence="3">Belongs to the threonine synthase family.</text>
</comment>
<evidence type="ECO:0000256" key="11">
    <source>
        <dbReference type="PIRSR" id="PIRSR604450-51"/>
    </source>
</evidence>
<feature type="domain" description="Tryptophan synthase beta chain-like PALP" evidence="12">
    <location>
        <begin position="89"/>
        <end position="404"/>
    </location>
</feature>
<dbReference type="FunFam" id="3.40.50.1100:FF:000013">
    <property type="entry name" value="Threonine synthase"/>
    <property type="match status" value="1"/>
</dbReference>
<organism evidence="13 14">
    <name type="scientific">Anaeromyxobacter diazotrophicus</name>
    <dbReference type="NCBI Taxonomy" id="2590199"/>
    <lineage>
        <taxon>Bacteria</taxon>
        <taxon>Pseudomonadati</taxon>
        <taxon>Myxococcota</taxon>
        <taxon>Myxococcia</taxon>
        <taxon>Myxococcales</taxon>
        <taxon>Cystobacterineae</taxon>
        <taxon>Anaeromyxobacteraceae</taxon>
        <taxon>Anaeromyxobacter</taxon>
    </lineage>
</organism>
<dbReference type="CDD" id="cd01563">
    <property type="entry name" value="Thr-synth_1"/>
    <property type="match status" value="1"/>
</dbReference>
<dbReference type="InterPro" id="IPR004450">
    <property type="entry name" value="Thr_synthase-like"/>
</dbReference>
<comment type="cofactor">
    <cofactor evidence="1 11">
        <name>pyridoxal 5'-phosphate</name>
        <dbReference type="ChEBI" id="CHEBI:597326"/>
    </cofactor>
</comment>
<keyword evidence="14" id="KW-1185">Reference proteome</keyword>
<keyword evidence="7" id="KW-0791">Threonine biosynthesis</keyword>
<dbReference type="InterPro" id="IPR000634">
    <property type="entry name" value="Ser/Thr_deHydtase_PyrdxlP-BS"/>
</dbReference>
<protein>
    <recommendedName>
        <fullName evidence="5 10">Threonine synthase</fullName>
        <ecNumber evidence="4 10">4.2.3.1</ecNumber>
    </recommendedName>
</protein>
<dbReference type="Pfam" id="PF00291">
    <property type="entry name" value="PALP"/>
    <property type="match status" value="1"/>
</dbReference>
<evidence type="ECO:0000256" key="3">
    <source>
        <dbReference type="ARBA" id="ARBA00005517"/>
    </source>
</evidence>
<dbReference type="GO" id="GO:0009088">
    <property type="term" value="P:threonine biosynthetic process"/>
    <property type="evidence" value="ECO:0007669"/>
    <property type="project" value="UniProtKB-UniRule"/>
</dbReference>
<evidence type="ECO:0000256" key="2">
    <source>
        <dbReference type="ARBA" id="ARBA00004979"/>
    </source>
</evidence>
<feature type="modified residue" description="N6-(pyridoxal phosphate)lysine" evidence="11">
    <location>
        <position position="129"/>
    </location>
</feature>
<dbReference type="Proteomes" id="UP000503640">
    <property type="component" value="Unassembled WGS sequence"/>
</dbReference>
<gene>
    <name evidence="13" type="ORF">AMYX_31900</name>
</gene>
<dbReference type="PROSITE" id="PS00165">
    <property type="entry name" value="DEHYDRATASE_SER_THR"/>
    <property type="match status" value="1"/>
</dbReference>
<evidence type="ECO:0000256" key="7">
    <source>
        <dbReference type="ARBA" id="ARBA00022697"/>
    </source>
</evidence>
<dbReference type="Gene3D" id="3.40.50.1100">
    <property type="match status" value="2"/>
</dbReference>
<dbReference type="SUPFAM" id="SSF53686">
    <property type="entry name" value="Tryptophan synthase beta subunit-like PLP-dependent enzymes"/>
    <property type="match status" value="1"/>
</dbReference>
<accession>A0A7I9VQT3</accession>
<evidence type="ECO:0000256" key="8">
    <source>
        <dbReference type="ARBA" id="ARBA00022898"/>
    </source>
</evidence>
<dbReference type="EC" id="4.2.3.1" evidence="4 10"/>
<comment type="catalytic activity">
    <reaction evidence="9">
        <text>O-phospho-L-homoserine + H2O = L-threonine + phosphate</text>
        <dbReference type="Rhea" id="RHEA:10840"/>
        <dbReference type="ChEBI" id="CHEBI:15377"/>
        <dbReference type="ChEBI" id="CHEBI:43474"/>
        <dbReference type="ChEBI" id="CHEBI:57590"/>
        <dbReference type="ChEBI" id="CHEBI:57926"/>
        <dbReference type="EC" id="4.2.3.1"/>
    </reaction>
</comment>
<sequence length="455" mass="48102">MSPPSFRARFRCSDGCDFQAELTEVVYRCPRCQGLLEVEHDLEALAQRSAAEWKALFDGRFRAGPWPLGSGVWGKKEWVYPQLALENVVSMYEGGSPLLRLDRYAQELGLGPDDVWLKECGVTHTGSFKDLGMTVLVSAVKEMRARGVRVDAVACASTGDTSAALAAYCAAAGIPSVVLLPRGKISIAQLVQPIANGALVLELDTDFDGCMKVVQELASAPGLYLANSMNSLRIEGQKTLAVELAQQLGWEVPDWVVIPGGNLGNASAVGRGFLMMKQLGLVSRLPRLVVAQARSANPLFRAVAAAGGKPTRDLEVAPVAAQKTLASAIQIGAPVSARRALRALEALDGLVEDATEQELSDAAARADRAGAYADPHTGVALAVLEKLAARGTIRKGERVAVISTAHGLKFSDFKVGYHAGSLPCVAPRLVNPSVQVAASLGAVQDAVAKRFGVRA</sequence>
<evidence type="ECO:0000256" key="1">
    <source>
        <dbReference type="ARBA" id="ARBA00001933"/>
    </source>
</evidence>
<dbReference type="InterPro" id="IPR001926">
    <property type="entry name" value="TrpB-like_PALP"/>
</dbReference>
<dbReference type="RefSeq" id="WP_176066987.1">
    <property type="nucleotide sequence ID" value="NZ_BJTG01000007.1"/>
</dbReference>
<evidence type="ECO:0000313" key="14">
    <source>
        <dbReference type="Proteomes" id="UP000503640"/>
    </source>
</evidence>
<dbReference type="EMBL" id="BJTG01000007">
    <property type="protein sequence ID" value="GEJ58449.1"/>
    <property type="molecule type" value="Genomic_DNA"/>
</dbReference>
<dbReference type="InterPro" id="IPR050214">
    <property type="entry name" value="Cys_Synth/Cystath_Beta-Synth"/>
</dbReference>
<comment type="pathway">
    <text evidence="2">Amino-acid biosynthesis; L-threonine biosynthesis; L-threonine from L-aspartate: step 5/5.</text>
</comment>
<dbReference type="GO" id="GO:0004795">
    <property type="term" value="F:threonine synthase activity"/>
    <property type="evidence" value="ECO:0007669"/>
    <property type="project" value="UniProtKB-UniRule"/>
</dbReference>
<dbReference type="InterPro" id="IPR036052">
    <property type="entry name" value="TrpB-like_PALP_sf"/>
</dbReference>
<keyword evidence="8 11" id="KW-0663">Pyridoxal phosphate</keyword>
<reference evidence="14" key="1">
    <citation type="journal article" date="2020" name="Appl. Environ. Microbiol.">
        <title>Diazotrophic Anaeromyxobacter Isolates from Soils.</title>
        <authorList>
            <person name="Masuda Y."/>
            <person name="Yamanaka H."/>
            <person name="Xu Z.X."/>
            <person name="Shiratori Y."/>
            <person name="Aono T."/>
            <person name="Amachi S."/>
            <person name="Senoo K."/>
            <person name="Itoh H."/>
        </authorList>
    </citation>
    <scope>NUCLEOTIDE SEQUENCE [LARGE SCALE GENOMIC DNA]</scope>
    <source>
        <strain evidence="14">R267</strain>
    </source>
</reference>
<evidence type="ECO:0000256" key="4">
    <source>
        <dbReference type="ARBA" id="ARBA00013028"/>
    </source>
</evidence>
<name>A0A7I9VQT3_9BACT</name>
<dbReference type="UniPathway" id="UPA00050">
    <property type="reaction ID" value="UER00065"/>
</dbReference>
<keyword evidence="6" id="KW-0028">Amino-acid biosynthesis</keyword>
<evidence type="ECO:0000256" key="10">
    <source>
        <dbReference type="NCBIfam" id="TIGR00260"/>
    </source>
</evidence>
<dbReference type="PANTHER" id="PTHR10314">
    <property type="entry name" value="CYSTATHIONINE BETA-SYNTHASE"/>
    <property type="match status" value="1"/>
</dbReference>